<dbReference type="AlphaFoldDB" id="A0AAW0P6U9"/>
<evidence type="ECO:0000313" key="1">
    <source>
        <dbReference type="EMBL" id="KAK7909860.1"/>
    </source>
</evidence>
<name>A0AAW0P6U9_9GOBI</name>
<sequence>MAGTKTTILPAPLTTTTASLPQTTAAPTTIRGTNHNYWQHKQPQLQPTTTTTAAPILLQHYHHNYFMHQLNYCNSQSTTTHTNYNYSATTHNYSTQHNSAHTTTQHSPTTTTEAPTYNYHQPTINTASQSAIYFEAPHKLLQHPHTNYSSTNTRLHHDYNY</sequence>
<proteinExistence type="predicted"/>
<accession>A0AAW0P6U9</accession>
<protein>
    <submittedName>
        <fullName evidence="1">Uncharacterized protein</fullName>
    </submittedName>
</protein>
<keyword evidence="2" id="KW-1185">Reference proteome</keyword>
<reference evidence="2" key="1">
    <citation type="submission" date="2024-04" db="EMBL/GenBank/DDBJ databases">
        <title>Salinicola lusitanus LLJ914,a marine bacterium isolated from the Okinawa Trough.</title>
        <authorList>
            <person name="Li J."/>
        </authorList>
    </citation>
    <scope>NUCLEOTIDE SEQUENCE [LARGE SCALE GENOMIC DNA]</scope>
</reference>
<gene>
    <name evidence="1" type="ORF">WMY93_014544</name>
</gene>
<dbReference type="Proteomes" id="UP001460270">
    <property type="component" value="Unassembled WGS sequence"/>
</dbReference>
<organism evidence="1 2">
    <name type="scientific">Mugilogobius chulae</name>
    <name type="common">yellowstripe goby</name>
    <dbReference type="NCBI Taxonomy" id="88201"/>
    <lineage>
        <taxon>Eukaryota</taxon>
        <taxon>Metazoa</taxon>
        <taxon>Chordata</taxon>
        <taxon>Craniata</taxon>
        <taxon>Vertebrata</taxon>
        <taxon>Euteleostomi</taxon>
        <taxon>Actinopterygii</taxon>
        <taxon>Neopterygii</taxon>
        <taxon>Teleostei</taxon>
        <taxon>Neoteleostei</taxon>
        <taxon>Acanthomorphata</taxon>
        <taxon>Gobiaria</taxon>
        <taxon>Gobiiformes</taxon>
        <taxon>Gobioidei</taxon>
        <taxon>Gobiidae</taxon>
        <taxon>Gobionellinae</taxon>
        <taxon>Mugilogobius</taxon>
    </lineage>
</organism>
<evidence type="ECO:0000313" key="2">
    <source>
        <dbReference type="Proteomes" id="UP001460270"/>
    </source>
</evidence>
<comment type="caution">
    <text evidence="1">The sequence shown here is derived from an EMBL/GenBank/DDBJ whole genome shotgun (WGS) entry which is preliminary data.</text>
</comment>
<dbReference type="EMBL" id="JBBPFD010000010">
    <property type="protein sequence ID" value="KAK7909860.1"/>
    <property type="molecule type" value="Genomic_DNA"/>
</dbReference>